<feature type="transmembrane region" description="Helical" evidence="5">
    <location>
        <begin position="273"/>
        <end position="295"/>
    </location>
</feature>
<gene>
    <name evidence="6" type="ORF">GM50_3835</name>
</gene>
<evidence type="ECO:0008006" key="7">
    <source>
        <dbReference type="Google" id="ProtNLM"/>
    </source>
</evidence>
<evidence type="ECO:0000256" key="3">
    <source>
        <dbReference type="ARBA" id="ARBA00022989"/>
    </source>
</evidence>
<comment type="subcellular location">
    <subcellularLocation>
        <location evidence="1">Membrane</location>
        <topology evidence="1">Multi-pass membrane protein</topology>
    </subcellularLocation>
</comment>
<evidence type="ECO:0000256" key="1">
    <source>
        <dbReference type="ARBA" id="ARBA00004141"/>
    </source>
</evidence>
<reference evidence="6" key="1">
    <citation type="submission" date="2014-05" db="EMBL/GenBank/DDBJ databases">
        <title>Key roles for freshwater Actinobacteria revealed by deep metagenomic sequencing.</title>
        <authorList>
            <person name="Ghai R."/>
            <person name="Mizuno C.M."/>
            <person name="Picazo A."/>
            <person name="Camacho A."/>
            <person name="Rodriguez-Valera F."/>
        </authorList>
    </citation>
    <scope>NUCLEOTIDE SEQUENCE</scope>
</reference>
<feature type="transmembrane region" description="Helical" evidence="5">
    <location>
        <begin position="6"/>
        <end position="27"/>
    </location>
</feature>
<comment type="caution">
    <text evidence="6">The sequence shown here is derived from an EMBL/GenBank/DDBJ whole genome shotgun (WGS) entry which is preliminary data.</text>
</comment>
<organism evidence="6">
    <name type="scientific">freshwater metagenome</name>
    <dbReference type="NCBI Taxonomy" id="449393"/>
    <lineage>
        <taxon>unclassified sequences</taxon>
        <taxon>metagenomes</taxon>
        <taxon>ecological metagenomes</taxon>
    </lineage>
</organism>
<feature type="transmembrane region" description="Helical" evidence="5">
    <location>
        <begin position="103"/>
        <end position="127"/>
    </location>
</feature>
<evidence type="ECO:0000256" key="5">
    <source>
        <dbReference type="SAM" id="Phobius"/>
    </source>
</evidence>
<evidence type="ECO:0000313" key="6">
    <source>
        <dbReference type="EMBL" id="KGA19971.1"/>
    </source>
</evidence>
<keyword evidence="2 5" id="KW-0812">Transmembrane</keyword>
<dbReference type="Pfam" id="PF03741">
    <property type="entry name" value="TerC"/>
    <property type="match status" value="1"/>
</dbReference>
<keyword evidence="4 5" id="KW-0472">Membrane</keyword>
<dbReference type="AlphaFoldDB" id="A0A094QZF3"/>
<feature type="transmembrane region" description="Helical" evidence="5">
    <location>
        <begin position="205"/>
        <end position="226"/>
    </location>
</feature>
<evidence type="ECO:0000256" key="4">
    <source>
        <dbReference type="ARBA" id="ARBA00023136"/>
    </source>
</evidence>
<sequence length="304" mass="33479">MESTSTWLITIGILAAVIAFDLIVAILRRNKETSMTEAAIWTVIYVSAALAFGYFMPNWTPSETAQKEFFAGWLTEYALSVDNIFVFVIILSRLQIEKTKQQLVLLLGIIIALVLRGIFIAAGTAIITRFSSAFFIFGAFLIYTAYRLLIEKEDDETTPDDSMIIKFLRSKGASTFTIALLTLGVTDLVFALDSIPAIFGITKDPYIVVTANIFALMGLRQLYFLLQGLLSRLVFLSKGLSVILAFIGVKMFFEAFHGIGIHEIAGFEVPHVSIEFSLAVIISTLAITTVASLTATRKDGSEII</sequence>
<feature type="transmembrane region" description="Helical" evidence="5">
    <location>
        <begin position="133"/>
        <end position="150"/>
    </location>
</feature>
<feature type="transmembrane region" description="Helical" evidence="5">
    <location>
        <begin position="176"/>
        <end position="199"/>
    </location>
</feature>
<feature type="transmembrane region" description="Helical" evidence="5">
    <location>
        <begin position="39"/>
        <end position="57"/>
    </location>
</feature>
<proteinExistence type="predicted"/>
<dbReference type="EMBL" id="JNSK01000007">
    <property type="protein sequence ID" value="KGA19971.1"/>
    <property type="molecule type" value="Genomic_DNA"/>
</dbReference>
<name>A0A094QZF3_9ZZZZ</name>
<feature type="transmembrane region" description="Helical" evidence="5">
    <location>
        <begin position="69"/>
        <end position="91"/>
    </location>
</feature>
<dbReference type="GO" id="GO:0016020">
    <property type="term" value="C:membrane"/>
    <property type="evidence" value="ECO:0007669"/>
    <property type="project" value="UniProtKB-SubCell"/>
</dbReference>
<protein>
    <recommendedName>
        <fullName evidence="7">Tellurium resistance protein TerC</fullName>
    </recommendedName>
</protein>
<evidence type="ECO:0000256" key="2">
    <source>
        <dbReference type="ARBA" id="ARBA00022692"/>
    </source>
</evidence>
<dbReference type="PANTHER" id="PTHR30238">
    <property type="entry name" value="MEMBRANE BOUND PREDICTED REDOX MODULATOR"/>
    <property type="match status" value="1"/>
</dbReference>
<keyword evidence="3 5" id="KW-1133">Transmembrane helix</keyword>
<feature type="transmembrane region" description="Helical" evidence="5">
    <location>
        <begin position="233"/>
        <end position="253"/>
    </location>
</feature>
<dbReference type="PANTHER" id="PTHR30238:SF0">
    <property type="entry name" value="THYLAKOID MEMBRANE PROTEIN TERC, CHLOROPLASTIC"/>
    <property type="match status" value="1"/>
</dbReference>
<dbReference type="InterPro" id="IPR005496">
    <property type="entry name" value="Integral_membrane_TerC"/>
</dbReference>
<accession>A0A094QZF3</accession>